<evidence type="ECO:0000313" key="2">
    <source>
        <dbReference type="Proteomes" id="UP001224775"/>
    </source>
</evidence>
<sequence>MTIEEKFRGFYSNFGIEQDPGKMRHLFDELYHDDFKNELDGTHTLDKVQLWKLQTIVIKNGTVATVLMFKNAKPNVVEYKIHFKGTDELVGKTVHCAYELMDGKICRGRAVDESSITTISKATTATANFNQVQKSAQALFTLFDGVPRPFDEELNKAFEALYHQDFVHNMDGEPLNKAQWRERLNTFAETGTRILLLKFEPKDEVHFEAGIRVINKNIDVVGYSRGTISGSTLLKIEPDEQSKSSYAMMPGQKVVLAEEHTHIAIAQ</sequence>
<comment type="caution">
    <text evidence="1">The sequence shown here is derived from an EMBL/GenBank/DDBJ whole genome shotgun (WGS) entry which is preliminary data.</text>
</comment>
<proteinExistence type="predicted"/>
<reference evidence="1" key="1">
    <citation type="submission" date="2023-06" db="EMBL/GenBank/DDBJ databases">
        <title>Survivors Of The Sea: Transcriptome response of Skeletonema marinoi to long-term dormancy.</title>
        <authorList>
            <person name="Pinder M.I.M."/>
            <person name="Kourtchenko O."/>
            <person name="Robertson E.K."/>
            <person name="Larsson T."/>
            <person name="Maumus F."/>
            <person name="Osuna-Cruz C.M."/>
            <person name="Vancaester E."/>
            <person name="Stenow R."/>
            <person name="Vandepoele K."/>
            <person name="Ploug H."/>
            <person name="Bruchert V."/>
            <person name="Godhe A."/>
            <person name="Topel M."/>
        </authorList>
    </citation>
    <scope>NUCLEOTIDE SEQUENCE</scope>
    <source>
        <strain evidence="1">R05AC</strain>
    </source>
</reference>
<name>A0AAD8XUY1_9STRA</name>
<dbReference type="AlphaFoldDB" id="A0AAD8XUY1"/>
<organism evidence="1 2">
    <name type="scientific">Skeletonema marinoi</name>
    <dbReference type="NCBI Taxonomy" id="267567"/>
    <lineage>
        <taxon>Eukaryota</taxon>
        <taxon>Sar</taxon>
        <taxon>Stramenopiles</taxon>
        <taxon>Ochrophyta</taxon>
        <taxon>Bacillariophyta</taxon>
        <taxon>Coscinodiscophyceae</taxon>
        <taxon>Thalassiosirophycidae</taxon>
        <taxon>Thalassiosirales</taxon>
        <taxon>Skeletonemataceae</taxon>
        <taxon>Skeletonema</taxon>
        <taxon>Skeletonema marinoi-dohrnii complex</taxon>
    </lineage>
</organism>
<evidence type="ECO:0000313" key="1">
    <source>
        <dbReference type="EMBL" id="KAK1734138.1"/>
    </source>
</evidence>
<dbReference type="Proteomes" id="UP001224775">
    <property type="component" value="Unassembled WGS sequence"/>
</dbReference>
<accession>A0AAD8XUY1</accession>
<keyword evidence="2" id="KW-1185">Reference proteome</keyword>
<protein>
    <submittedName>
        <fullName evidence="1">Uncharacterized protein</fullName>
    </submittedName>
</protein>
<gene>
    <name evidence="1" type="ORF">QTG54_015141</name>
</gene>
<dbReference type="EMBL" id="JATAAI010000041">
    <property type="protein sequence ID" value="KAK1734138.1"/>
    <property type="molecule type" value="Genomic_DNA"/>
</dbReference>